<evidence type="ECO:0000313" key="4">
    <source>
        <dbReference type="Proteomes" id="UP000033067"/>
    </source>
</evidence>
<dbReference type="InterPro" id="IPR011059">
    <property type="entry name" value="Metal-dep_hydrolase_composite"/>
</dbReference>
<sequence>MRFLIAMTAAGLCLSACTSGQPGNDAGGPAGTLIRDVMVASPERDAAYGPVSVRIAGDAIAEIGDDLSPRRGDTVIEAAGRYLSPGLIDSHAHVGDIPGLRPEDEQAHPGLVEVARAQIPRSYLFHGYTTVVALGSGKAPVEAWNAHDLSPQAYFCGAAPVLDGYPTNYAPAPQRYAMAPDYLHDPSRSEPLPSGADPAQHTPEAVVARIADAGAVCLKTYYETGFGQARNLPVPSPGLMQALVAAAHARGLPVFLHANSQQAQAFGLANGADAFAHGLWHWNAREATEVDDDLAAQLDRTVAAGIALQPTIQVLYGEGELLDPAFLQRPGLADVYPQELLDFYATADGQWFRDILAQYVYTGGWTPDSPVVLRVKHALRHFADRGGRLLFGTDTPSAPTYANPPGLNGRWEMDRWVESGVAPREVFRAATLGNAAFFGLDDTLGSIAVGKQADLLLLGADPFQSVSAFDRIETVFIDGRAVPRAELSARR</sequence>
<dbReference type="Gene3D" id="2.30.40.10">
    <property type="entry name" value="Urease, subunit C, domain 1"/>
    <property type="match status" value="1"/>
</dbReference>
<protein>
    <recommendedName>
        <fullName evidence="2">Amidohydrolase-related domain-containing protein</fullName>
    </recommendedName>
</protein>
<reference evidence="3 4" key="1">
    <citation type="journal article" date="2015" name="Genome Announc.">
        <title>Complete Genome Sequence of Pseudoxanthomonas suwonensis Strain J1, a Cellulose-Degrading Bacterium Isolated from Leaf- and Wood-Enriched Soil.</title>
        <authorList>
            <person name="Hou L."/>
            <person name="Jiang J."/>
            <person name="Xu Z."/>
            <person name="Zhou Y."/>
            <person name="Leung F.C."/>
        </authorList>
    </citation>
    <scope>NUCLEOTIDE SEQUENCE [LARGE SCALE GENOMIC DNA]</scope>
    <source>
        <strain evidence="3 4">J1</strain>
    </source>
</reference>
<evidence type="ECO:0000313" key="3">
    <source>
        <dbReference type="EMBL" id="AKC87950.1"/>
    </source>
</evidence>
<dbReference type="KEGG" id="psuw:WQ53_15420"/>
<name>A0A0E3UPL8_9GAMM</name>
<dbReference type="PANTHER" id="PTHR43135">
    <property type="entry name" value="ALPHA-D-RIBOSE 1-METHYLPHOSPHONATE 5-TRIPHOSPHATE DIPHOSPHATASE"/>
    <property type="match status" value="1"/>
</dbReference>
<feature type="domain" description="Amidohydrolase-related" evidence="2">
    <location>
        <begin position="384"/>
        <end position="482"/>
    </location>
</feature>
<dbReference type="SUPFAM" id="SSF51556">
    <property type="entry name" value="Metallo-dependent hydrolases"/>
    <property type="match status" value="1"/>
</dbReference>
<dbReference type="PATRIC" id="fig|314722.6.peg.3339"/>
<dbReference type="GO" id="GO:0016810">
    <property type="term" value="F:hydrolase activity, acting on carbon-nitrogen (but not peptide) bonds"/>
    <property type="evidence" value="ECO:0007669"/>
    <property type="project" value="InterPro"/>
</dbReference>
<organism evidence="3 4">
    <name type="scientific">Pseudoxanthomonas suwonensis</name>
    <dbReference type="NCBI Taxonomy" id="314722"/>
    <lineage>
        <taxon>Bacteria</taxon>
        <taxon>Pseudomonadati</taxon>
        <taxon>Pseudomonadota</taxon>
        <taxon>Gammaproteobacteria</taxon>
        <taxon>Lysobacterales</taxon>
        <taxon>Lysobacteraceae</taxon>
        <taxon>Pseudoxanthomonas</taxon>
    </lineage>
</organism>
<gene>
    <name evidence="3" type="ORF">WQ53_15420</name>
</gene>
<accession>A0A0E3UPL8</accession>
<proteinExistence type="predicted"/>
<dbReference type="Gene3D" id="3.20.20.140">
    <property type="entry name" value="Metal-dependent hydrolases"/>
    <property type="match status" value="1"/>
</dbReference>
<evidence type="ECO:0000256" key="1">
    <source>
        <dbReference type="SAM" id="MobiDB-lite"/>
    </source>
</evidence>
<dbReference type="InterPro" id="IPR051781">
    <property type="entry name" value="Metallo-dep_Hydrolase"/>
</dbReference>
<dbReference type="EMBL" id="CP011144">
    <property type="protein sequence ID" value="AKC87950.1"/>
    <property type="molecule type" value="Genomic_DNA"/>
</dbReference>
<keyword evidence="4" id="KW-1185">Reference proteome</keyword>
<dbReference type="AlphaFoldDB" id="A0A0E3UPL8"/>
<evidence type="ECO:0000259" key="2">
    <source>
        <dbReference type="Pfam" id="PF01979"/>
    </source>
</evidence>
<dbReference type="PANTHER" id="PTHR43135:SF3">
    <property type="entry name" value="ALPHA-D-RIBOSE 1-METHYLPHOSPHONATE 5-TRIPHOSPHATE DIPHOSPHATASE"/>
    <property type="match status" value="1"/>
</dbReference>
<dbReference type="InterPro" id="IPR006680">
    <property type="entry name" value="Amidohydro-rel"/>
</dbReference>
<dbReference type="SUPFAM" id="SSF51338">
    <property type="entry name" value="Composite domain of metallo-dependent hydrolases"/>
    <property type="match status" value="1"/>
</dbReference>
<dbReference type="Pfam" id="PF01979">
    <property type="entry name" value="Amidohydro_1"/>
    <property type="match status" value="1"/>
</dbReference>
<feature type="region of interest" description="Disordered" evidence="1">
    <location>
        <begin position="180"/>
        <end position="201"/>
    </location>
</feature>
<dbReference type="InterPro" id="IPR032466">
    <property type="entry name" value="Metal_Hydrolase"/>
</dbReference>
<dbReference type="Proteomes" id="UP000033067">
    <property type="component" value="Chromosome"/>
</dbReference>